<keyword evidence="1" id="KW-0812">Transmembrane</keyword>
<sequence length="155" mass="16171">MKRHAGFSLVELMIVVTLLGVLLMVAAPFTAAWSDSAQVRDAEGLLNQGIGRAKAAALRNRHGMIDDQPSALLCLDGDKMLSLHEAAGTGSPASCDAPRQWSAQLPQRVAVQSGGSDFACLGFDARAMPIDLGGCADNQTLALSAGSEHVSVTFH</sequence>
<proteinExistence type="predicted"/>
<dbReference type="AlphaFoldDB" id="A0A7U7ENC3"/>
<evidence type="ECO:0000313" key="3">
    <source>
        <dbReference type="Proteomes" id="UP000583387"/>
    </source>
</evidence>
<dbReference type="Gene3D" id="3.30.700.10">
    <property type="entry name" value="Glycoprotein, Type 4 Pilin"/>
    <property type="match status" value="1"/>
</dbReference>
<dbReference type="InterPro" id="IPR045584">
    <property type="entry name" value="Pilin-like"/>
</dbReference>
<gene>
    <name evidence="2" type="ORF">PSEWESI4_02513</name>
</gene>
<protein>
    <recommendedName>
        <fullName evidence="4">Prepilin-type N-terminal cleavage/methylation domain-containing protein</fullName>
    </recommendedName>
</protein>
<feature type="transmembrane region" description="Helical" evidence="1">
    <location>
        <begin position="12"/>
        <end position="33"/>
    </location>
</feature>
<keyword evidence="1" id="KW-0472">Membrane</keyword>
<evidence type="ECO:0000313" key="2">
    <source>
        <dbReference type="EMBL" id="CAD5108228.1"/>
    </source>
</evidence>
<evidence type="ECO:0000256" key="1">
    <source>
        <dbReference type="SAM" id="Phobius"/>
    </source>
</evidence>
<comment type="caution">
    <text evidence="2">The sequence shown here is derived from an EMBL/GenBank/DDBJ whole genome shotgun (WGS) entry which is preliminary data.</text>
</comment>
<keyword evidence="3" id="KW-1185">Reference proteome</keyword>
<dbReference type="EMBL" id="CAJFCI010000050">
    <property type="protein sequence ID" value="CAD5108228.1"/>
    <property type="molecule type" value="Genomic_DNA"/>
</dbReference>
<reference evidence="2 3" key="1">
    <citation type="submission" date="2020-08" db="EMBL/GenBank/DDBJ databases">
        <authorList>
            <person name="Criscuolo A."/>
        </authorList>
    </citation>
    <scope>NUCLEOTIDE SEQUENCE [LARGE SCALE GENOMIC DNA]</scope>
    <source>
        <strain evidence="2">CIP111764</strain>
    </source>
</reference>
<dbReference type="InterPro" id="IPR012902">
    <property type="entry name" value="N_methyl_site"/>
</dbReference>
<evidence type="ECO:0008006" key="4">
    <source>
        <dbReference type="Google" id="ProtNLM"/>
    </source>
</evidence>
<dbReference type="PROSITE" id="PS00409">
    <property type="entry name" value="PROKAR_NTER_METHYL"/>
    <property type="match status" value="1"/>
</dbReference>
<dbReference type="NCBIfam" id="TIGR02532">
    <property type="entry name" value="IV_pilin_GFxxxE"/>
    <property type="match status" value="1"/>
</dbReference>
<dbReference type="RefSeq" id="WP_187671552.1">
    <property type="nucleotide sequence ID" value="NZ_CAJFCI010000050.1"/>
</dbReference>
<dbReference type="Proteomes" id="UP000583387">
    <property type="component" value="Unassembled WGS sequence"/>
</dbReference>
<keyword evidence="1" id="KW-1133">Transmembrane helix</keyword>
<dbReference type="SUPFAM" id="SSF54523">
    <property type="entry name" value="Pili subunits"/>
    <property type="match status" value="1"/>
</dbReference>
<accession>A0A7U7ENC3</accession>
<organism evidence="2 3">
    <name type="scientific">Zestomonas carbonaria</name>
    <dbReference type="NCBI Taxonomy" id="2762745"/>
    <lineage>
        <taxon>Bacteria</taxon>
        <taxon>Pseudomonadati</taxon>
        <taxon>Pseudomonadota</taxon>
        <taxon>Gammaproteobacteria</taxon>
        <taxon>Pseudomonadales</taxon>
        <taxon>Pseudomonadaceae</taxon>
        <taxon>Zestomonas</taxon>
    </lineage>
</organism>
<dbReference type="Pfam" id="PF07963">
    <property type="entry name" value="N_methyl"/>
    <property type="match status" value="1"/>
</dbReference>
<name>A0A7U7ENC3_9GAMM</name>